<gene>
    <name evidence="2" type="ORF">SAMN05443248_5223</name>
</gene>
<evidence type="ECO:0000259" key="1">
    <source>
        <dbReference type="Pfam" id="PF07879"/>
    </source>
</evidence>
<dbReference type="InterPro" id="IPR012909">
    <property type="entry name" value="PHA_DNA-bd_N"/>
</dbReference>
<proteinExistence type="predicted"/>
<accession>A0A1M5U014</accession>
<evidence type="ECO:0000313" key="2">
    <source>
        <dbReference type="EMBL" id="SHH56206.1"/>
    </source>
</evidence>
<sequence length="72" mass="8149">MENSDRPIIIEKYANRRLYNAGTFTFVTLDELAAMMKRGKNFLVYDSKTGADITQSVLAQIVFDQENSQGGR</sequence>
<dbReference type="Proteomes" id="UP000189796">
    <property type="component" value="Chromosome I"/>
</dbReference>
<organism evidence="2 3">
    <name type="scientific">Bradyrhizobium erythrophlei</name>
    <dbReference type="NCBI Taxonomy" id="1437360"/>
    <lineage>
        <taxon>Bacteria</taxon>
        <taxon>Pseudomonadati</taxon>
        <taxon>Pseudomonadota</taxon>
        <taxon>Alphaproteobacteria</taxon>
        <taxon>Hyphomicrobiales</taxon>
        <taxon>Nitrobacteraceae</taxon>
        <taxon>Bradyrhizobium</taxon>
    </lineage>
</organism>
<dbReference type="AlphaFoldDB" id="A0A1M5U014"/>
<dbReference type="EMBL" id="LT670817">
    <property type="protein sequence ID" value="SHH56206.1"/>
    <property type="molecule type" value="Genomic_DNA"/>
</dbReference>
<feature type="domain" description="PHA accumulation regulator DNA-binding N-terminal" evidence="1">
    <location>
        <begin position="9"/>
        <end position="68"/>
    </location>
</feature>
<reference evidence="2 3" key="1">
    <citation type="submission" date="2016-11" db="EMBL/GenBank/DDBJ databases">
        <authorList>
            <person name="Jaros S."/>
            <person name="Januszkiewicz K."/>
            <person name="Wedrychowicz H."/>
        </authorList>
    </citation>
    <scope>NUCLEOTIDE SEQUENCE [LARGE SCALE GENOMIC DNA]</scope>
    <source>
        <strain evidence="2 3">GAS138</strain>
    </source>
</reference>
<protein>
    <submittedName>
        <fullName evidence="2">Polyhydroxyalkanoate synthesis repressor PhaR</fullName>
    </submittedName>
</protein>
<evidence type="ECO:0000313" key="3">
    <source>
        <dbReference type="Proteomes" id="UP000189796"/>
    </source>
</evidence>
<dbReference type="Pfam" id="PF07879">
    <property type="entry name" value="PHB_acc_N"/>
    <property type="match status" value="1"/>
</dbReference>
<name>A0A1M5U014_9BRAD</name>
<dbReference type="OrthoDB" id="9795345at2"/>